<organism evidence="3 4">
    <name type="scientific">Lithocarpus litseifolius</name>
    <dbReference type="NCBI Taxonomy" id="425828"/>
    <lineage>
        <taxon>Eukaryota</taxon>
        <taxon>Viridiplantae</taxon>
        <taxon>Streptophyta</taxon>
        <taxon>Embryophyta</taxon>
        <taxon>Tracheophyta</taxon>
        <taxon>Spermatophyta</taxon>
        <taxon>Magnoliopsida</taxon>
        <taxon>eudicotyledons</taxon>
        <taxon>Gunneridae</taxon>
        <taxon>Pentapetalae</taxon>
        <taxon>rosids</taxon>
        <taxon>fabids</taxon>
        <taxon>Fagales</taxon>
        <taxon>Fagaceae</taxon>
        <taxon>Lithocarpus</taxon>
    </lineage>
</organism>
<gene>
    <name evidence="3" type="ORF">SO802_001241</name>
</gene>
<proteinExistence type="predicted"/>
<name>A0AAW2DUB5_9ROSI</name>
<reference evidence="3 4" key="1">
    <citation type="submission" date="2024-01" db="EMBL/GenBank/DDBJ databases">
        <title>A telomere-to-telomere, gap-free genome of sweet tea (Lithocarpus litseifolius).</title>
        <authorList>
            <person name="Zhou J."/>
        </authorList>
    </citation>
    <scope>NUCLEOTIDE SEQUENCE [LARGE SCALE GENOMIC DNA]</scope>
    <source>
        <strain evidence="3">Zhou-2022a</strain>
        <tissue evidence="3">Leaf</tissue>
    </source>
</reference>
<evidence type="ECO:0000256" key="2">
    <source>
        <dbReference type="SAM" id="MobiDB-lite"/>
    </source>
</evidence>
<dbReference type="Proteomes" id="UP001459277">
    <property type="component" value="Unassembled WGS sequence"/>
</dbReference>
<dbReference type="EMBL" id="JAZDWU010000001">
    <property type="protein sequence ID" value="KAL0014172.1"/>
    <property type="molecule type" value="Genomic_DNA"/>
</dbReference>
<comment type="caution">
    <text evidence="3">The sequence shown here is derived from an EMBL/GenBank/DDBJ whole genome shotgun (WGS) entry which is preliminary data.</text>
</comment>
<protein>
    <submittedName>
        <fullName evidence="3">Uncharacterized protein</fullName>
    </submittedName>
</protein>
<keyword evidence="1" id="KW-0175">Coiled coil</keyword>
<feature type="region of interest" description="Disordered" evidence="2">
    <location>
        <begin position="218"/>
        <end position="240"/>
    </location>
</feature>
<keyword evidence="4" id="KW-1185">Reference proteome</keyword>
<evidence type="ECO:0000256" key="1">
    <source>
        <dbReference type="SAM" id="Coils"/>
    </source>
</evidence>
<evidence type="ECO:0000313" key="4">
    <source>
        <dbReference type="Proteomes" id="UP001459277"/>
    </source>
</evidence>
<accession>A0AAW2DUB5</accession>
<dbReference type="AlphaFoldDB" id="A0AAW2DUB5"/>
<evidence type="ECO:0000313" key="3">
    <source>
        <dbReference type="EMBL" id="KAL0014172.1"/>
    </source>
</evidence>
<feature type="coiled-coil region" evidence="1">
    <location>
        <begin position="12"/>
        <end position="99"/>
    </location>
</feature>
<sequence length="240" mass="27649">MVTLTTSLRDAQEQFSRKKAQLQSDISSLSEKQTLFDATLKEWELKSASLEKEIRQSKAEKVELKGLHVAHEMALQSEINQLKDKLIERRENVEILNKDFVGLKLKFDMQMKSKFHWVNPLHSSISFHGRKPWKKWHIVTVFSIRALILILQSDFCKPRTLSNLVDRTIEHENTVPAKDVRVTGDGGYYDQNPYRGESADSIGSANWEIEPEKNHRLWERTNGLGSLERGESRGKKSGGY</sequence>